<accession>A0A6B9XU16</accession>
<evidence type="ECO:0000313" key="1">
    <source>
        <dbReference type="EMBL" id="QHR89861.1"/>
    </source>
</evidence>
<dbReference type="EMBL" id="MK697699">
    <property type="protein sequence ID" value="QHR89861.1"/>
    <property type="molecule type" value="Genomic_DNA"/>
</dbReference>
<keyword evidence="1" id="KW-0496">Mitochondrion</keyword>
<sequence length="49" mass="5524">MLYVLNRVYCLRINPGPWLDRIDFSIARALGRGIAQGSVGRPSYPFTGR</sequence>
<name>A0A6B9XU16_PICSI</name>
<reference evidence="1" key="1">
    <citation type="submission" date="2019-03" db="EMBL/GenBank/DDBJ databases">
        <title>Largest Complete Mitochondrial Genome of a Gymnosperm, Sitka Spruce (Picea sitchensis), Indicates Complex Physical Structure.</title>
        <authorList>
            <person name="Jackman S.D."/>
            <person name="Coombe L."/>
            <person name="Warren R."/>
            <person name="Kirk H."/>
            <person name="Trinh E."/>
            <person name="McLeod T."/>
            <person name="Pleasance S."/>
            <person name="Pandoh P."/>
            <person name="Zhao Y."/>
            <person name="Coope R."/>
            <person name="Bousquet J."/>
            <person name="Bohlmann J.C."/>
            <person name="Jones S.J.M."/>
            <person name="Birol I."/>
        </authorList>
    </citation>
    <scope>NUCLEOTIDE SEQUENCE</scope>
    <source>
        <strain evidence="1">Q903</strain>
    </source>
</reference>
<dbReference type="AlphaFoldDB" id="A0A6B9XU16"/>
<geneLocation type="mitochondrion" evidence="1"/>
<gene>
    <name evidence="1" type="primary">orf03906</name>
    <name evidence="1" type="ORF">Q903MT_gene3883</name>
</gene>
<organism evidence="1">
    <name type="scientific">Picea sitchensis</name>
    <name type="common">Sitka spruce</name>
    <name type="synonym">Pinus sitchensis</name>
    <dbReference type="NCBI Taxonomy" id="3332"/>
    <lineage>
        <taxon>Eukaryota</taxon>
        <taxon>Viridiplantae</taxon>
        <taxon>Streptophyta</taxon>
        <taxon>Embryophyta</taxon>
        <taxon>Tracheophyta</taxon>
        <taxon>Spermatophyta</taxon>
        <taxon>Pinopsida</taxon>
        <taxon>Pinidae</taxon>
        <taxon>Conifers I</taxon>
        <taxon>Pinales</taxon>
        <taxon>Pinaceae</taxon>
        <taxon>Picea</taxon>
    </lineage>
</organism>
<proteinExistence type="predicted"/>
<protein>
    <submittedName>
        <fullName evidence="1">Uncharacterized protein</fullName>
    </submittedName>
</protein>